<feature type="region of interest" description="Disordered" evidence="7">
    <location>
        <begin position="538"/>
        <end position="561"/>
    </location>
</feature>
<evidence type="ECO:0000256" key="3">
    <source>
        <dbReference type="ARBA" id="ARBA00023015"/>
    </source>
</evidence>
<dbReference type="PROSITE" id="PS51755">
    <property type="entry name" value="OMPR_PHOB"/>
    <property type="match status" value="1"/>
</dbReference>
<comment type="caution">
    <text evidence="9">The sequence shown here is derived from an EMBL/GenBank/DDBJ whole genome shotgun (WGS) entry which is preliminary data.</text>
</comment>
<dbReference type="InterPro" id="IPR036388">
    <property type="entry name" value="WH-like_DNA-bd_sf"/>
</dbReference>
<dbReference type="PANTHER" id="PTHR35807">
    <property type="entry name" value="TRANSCRIPTIONAL REGULATOR REDD-RELATED"/>
    <property type="match status" value="1"/>
</dbReference>
<evidence type="ECO:0000256" key="4">
    <source>
        <dbReference type="ARBA" id="ARBA00023125"/>
    </source>
</evidence>
<evidence type="ECO:0000313" key="9">
    <source>
        <dbReference type="EMBL" id="GAA4767797.1"/>
    </source>
</evidence>
<dbReference type="InterPro" id="IPR001867">
    <property type="entry name" value="OmpR/PhoB-type_DNA-bd"/>
</dbReference>
<dbReference type="Proteomes" id="UP001501147">
    <property type="component" value="Unassembled WGS sequence"/>
</dbReference>
<protein>
    <recommendedName>
        <fullName evidence="8">OmpR/PhoB-type domain-containing protein</fullName>
    </recommendedName>
</protein>
<dbReference type="SMART" id="SM01043">
    <property type="entry name" value="BTAD"/>
    <property type="match status" value="1"/>
</dbReference>
<dbReference type="SUPFAM" id="SSF48452">
    <property type="entry name" value="TPR-like"/>
    <property type="match status" value="1"/>
</dbReference>
<accession>A0ABP8ZW11</accession>
<organism evidence="9 10">
    <name type="scientific">Streptomyces sanyensis</name>
    <dbReference type="NCBI Taxonomy" id="568869"/>
    <lineage>
        <taxon>Bacteria</taxon>
        <taxon>Bacillati</taxon>
        <taxon>Actinomycetota</taxon>
        <taxon>Actinomycetes</taxon>
        <taxon>Kitasatosporales</taxon>
        <taxon>Streptomycetaceae</taxon>
        <taxon>Streptomyces</taxon>
    </lineage>
</organism>
<feature type="region of interest" description="Disordered" evidence="7">
    <location>
        <begin position="264"/>
        <end position="316"/>
    </location>
</feature>
<comment type="similarity">
    <text evidence="1">Belongs to the AfsR/DnrI/RedD regulatory family.</text>
</comment>
<evidence type="ECO:0000256" key="1">
    <source>
        <dbReference type="ARBA" id="ARBA00005820"/>
    </source>
</evidence>
<name>A0ABP8ZW11_9ACTN</name>
<keyword evidence="3" id="KW-0805">Transcription regulation</keyword>
<dbReference type="Gene3D" id="3.40.50.300">
    <property type="entry name" value="P-loop containing nucleotide triphosphate hydrolases"/>
    <property type="match status" value="1"/>
</dbReference>
<evidence type="ECO:0000256" key="7">
    <source>
        <dbReference type="SAM" id="MobiDB-lite"/>
    </source>
</evidence>
<sequence length="561" mass="59884">MTSEESSPAPGGAPPLRIELLGPVRAWRQGREIPLGPPKQRAVLCLLACRADEFVAVETIVDALWGSDVPQTAVNGVHTYVAGLRRVLEPGRGRREGGALLTSESGGYRLRIDAGEVDAVLFAQHRTTARRLRGDGDLDGALRWHEAALGLWHGAAYSGVPGPFAARERRRLADLRLTTVEEWAEDLLEAGRHGEAVTELFEAVAEEPLRERLRWLLMLGLYRSGRQAHALAVYAETRRMMSRELGIEPGFELRTLHQQILAGSPELAPSGGPSGAPAATATGAPQEAPRPPADARRAPAADREGPSAPLAAGMPRPLQLPPLARGFVGREAELSWLEGRLRDTASAQGSATPIAVVDGPAGVGKSAFVLKLAHRLLDRYPDGQLYVDLDAPPDPWEGHPPRCASEALRRLLGTLGVEPARIPPDLASRAALYRSVLSGRRMLVVLDGVAEADQLRPLVPRGSSCVLATSRERLTGLAVRDGAHMITLGPLSDSESAQLLRSLTRSGLVEGQAATSRLVRLCKGLPMPLREAAVRLDTALDPPDPGGPERALGLAGHGFPP</sequence>
<dbReference type="SMART" id="SM00862">
    <property type="entry name" value="Trans_reg_C"/>
    <property type="match status" value="1"/>
</dbReference>
<dbReference type="RefSeq" id="WP_345610429.1">
    <property type="nucleotide sequence ID" value="NZ_BAABJV010000002.1"/>
</dbReference>
<dbReference type="PANTHER" id="PTHR35807:SF1">
    <property type="entry name" value="TRANSCRIPTIONAL REGULATOR REDD"/>
    <property type="match status" value="1"/>
</dbReference>
<dbReference type="PRINTS" id="PR00364">
    <property type="entry name" value="DISEASERSIST"/>
</dbReference>
<evidence type="ECO:0000256" key="6">
    <source>
        <dbReference type="PROSITE-ProRule" id="PRU01091"/>
    </source>
</evidence>
<evidence type="ECO:0000259" key="8">
    <source>
        <dbReference type="PROSITE" id="PS51755"/>
    </source>
</evidence>
<dbReference type="InterPro" id="IPR011990">
    <property type="entry name" value="TPR-like_helical_dom_sf"/>
</dbReference>
<feature type="domain" description="OmpR/PhoB-type" evidence="8">
    <location>
        <begin position="5"/>
        <end position="112"/>
    </location>
</feature>
<dbReference type="InterPro" id="IPR051677">
    <property type="entry name" value="AfsR-DnrI-RedD_regulator"/>
</dbReference>
<feature type="compositionally biased region" description="Low complexity" evidence="7">
    <location>
        <begin position="264"/>
        <end position="287"/>
    </location>
</feature>
<dbReference type="Pfam" id="PF13191">
    <property type="entry name" value="AAA_16"/>
    <property type="match status" value="1"/>
</dbReference>
<dbReference type="SUPFAM" id="SSF52540">
    <property type="entry name" value="P-loop containing nucleoside triphosphate hydrolases"/>
    <property type="match status" value="1"/>
</dbReference>
<keyword evidence="2" id="KW-0902">Two-component regulatory system</keyword>
<dbReference type="Gene3D" id="1.10.10.10">
    <property type="entry name" value="Winged helix-like DNA-binding domain superfamily/Winged helix DNA-binding domain"/>
    <property type="match status" value="1"/>
</dbReference>
<dbReference type="InterPro" id="IPR005158">
    <property type="entry name" value="BTAD"/>
</dbReference>
<reference evidence="10" key="1">
    <citation type="journal article" date="2019" name="Int. J. Syst. Evol. Microbiol.">
        <title>The Global Catalogue of Microorganisms (GCM) 10K type strain sequencing project: providing services to taxonomists for standard genome sequencing and annotation.</title>
        <authorList>
            <consortium name="The Broad Institute Genomics Platform"/>
            <consortium name="The Broad Institute Genome Sequencing Center for Infectious Disease"/>
            <person name="Wu L."/>
            <person name="Ma J."/>
        </authorList>
    </citation>
    <scope>NUCLEOTIDE SEQUENCE [LARGE SCALE GENOMIC DNA]</scope>
    <source>
        <strain evidence="10">JCM 18324</strain>
    </source>
</reference>
<keyword evidence="4 6" id="KW-0238">DNA-binding</keyword>
<dbReference type="InterPro" id="IPR041664">
    <property type="entry name" value="AAA_16"/>
</dbReference>
<dbReference type="Pfam" id="PF03704">
    <property type="entry name" value="BTAD"/>
    <property type="match status" value="1"/>
</dbReference>
<evidence type="ECO:0000256" key="2">
    <source>
        <dbReference type="ARBA" id="ARBA00023012"/>
    </source>
</evidence>
<dbReference type="Pfam" id="PF00486">
    <property type="entry name" value="Trans_reg_C"/>
    <property type="match status" value="1"/>
</dbReference>
<gene>
    <name evidence="9" type="ORF">GCM10023329_12870</name>
</gene>
<keyword evidence="5" id="KW-0804">Transcription</keyword>
<dbReference type="InterPro" id="IPR016032">
    <property type="entry name" value="Sig_transdc_resp-reg_C-effctor"/>
</dbReference>
<evidence type="ECO:0000313" key="10">
    <source>
        <dbReference type="Proteomes" id="UP001501147"/>
    </source>
</evidence>
<dbReference type="EMBL" id="BAABJV010000002">
    <property type="protein sequence ID" value="GAA4767797.1"/>
    <property type="molecule type" value="Genomic_DNA"/>
</dbReference>
<dbReference type="CDD" id="cd15831">
    <property type="entry name" value="BTAD"/>
    <property type="match status" value="1"/>
</dbReference>
<proteinExistence type="inferred from homology"/>
<evidence type="ECO:0000256" key="5">
    <source>
        <dbReference type="ARBA" id="ARBA00023163"/>
    </source>
</evidence>
<feature type="compositionally biased region" description="Basic and acidic residues" evidence="7">
    <location>
        <begin position="293"/>
        <end position="305"/>
    </location>
</feature>
<dbReference type="SUPFAM" id="SSF46894">
    <property type="entry name" value="C-terminal effector domain of the bipartite response regulators"/>
    <property type="match status" value="1"/>
</dbReference>
<feature type="DNA-binding region" description="OmpR/PhoB-type" evidence="6">
    <location>
        <begin position="5"/>
        <end position="112"/>
    </location>
</feature>
<dbReference type="Gene3D" id="1.25.40.10">
    <property type="entry name" value="Tetratricopeptide repeat domain"/>
    <property type="match status" value="1"/>
</dbReference>
<keyword evidence="10" id="KW-1185">Reference proteome</keyword>
<dbReference type="InterPro" id="IPR027417">
    <property type="entry name" value="P-loop_NTPase"/>
</dbReference>